<evidence type="ECO:0000256" key="12">
    <source>
        <dbReference type="ARBA" id="ARBA00034808"/>
    </source>
</evidence>
<evidence type="ECO:0000256" key="8">
    <source>
        <dbReference type="ARBA" id="ARBA00023125"/>
    </source>
</evidence>
<keyword evidence="1" id="KW-0540">Nuclease</keyword>
<dbReference type="PANTHER" id="PTHR11070">
    <property type="entry name" value="UVRD / RECB / PCRA DNA HELICASE FAMILY MEMBER"/>
    <property type="match status" value="1"/>
</dbReference>
<evidence type="ECO:0000256" key="6">
    <source>
        <dbReference type="ARBA" id="ARBA00022839"/>
    </source>
</evidence>
<keyword evidence="5 15" id="KW-0347">Helicase</keyword>
<keyword evidence="4 15" id="KW-0378">Hydrolase</keyword>
<dbReference type="Gene3D" id="3.40.50.300">
    <property type="entry name" value="P-loop containing nucleotide triphosphate hydrolases"/>
    <property type="match status" value="4"/>
</dbReference>
<dbReference type="InterPro" id="IPR027417">
    <property type="entry name" value="P-loop_NTPase"/>
</dbReference>
<dbReference type="InterPro" id="IPR011335">
    <property type="entry name" value="Restrct_endonuc-II-like"/>
</dbReference>
<dbReference type="EMBL" id="SHBP01000005">
    <property type="protein sequence ID" value="RZO20295.1"/>
    <property type="molecule type" value="Genomic_DNA"/>
</dbReference>
<dbReference type="GO" id="GO:0033202">
    <property type="term" value="C:DNA helicase complex"/>
    <property type="evidence" value="ECO:0007669"/>
    <property type="project" value="TreeGrafter"/>
</dbReference>
<evidence type="ECO:0000256" key="5">
    <source>
        <dbReference type="ARBA" id="ARBA00022806"/>
    </source>
</evidence>
<feature type="domain" description="UvrD-like helicase ATP-binding" evidence="16">
    <location>
        <begin position="3"/>
        <end position="485"/>
    </location>
</feature>
<keyword evidence="7 15" id="KW-0067">ATP-binding</keyword>
<dbReference type="PROSITE" id="PS51217">
    <property type="entry name" value="UVRD_HELICASE_CTER"/>
    <property type="match status" value="1"/>
</dbReference>
<feature type="domain" description="UvrD-like helicase C-terminal" evidence="17">
    <location>
        <begin position="486"/>
        <end position="778"/>
    </location>
</feature>
<evidence type="ECO:0000256" key="2">
    <source>
        <dbReference type="ARBA" id="ARBA00022741"/>
    </source>
</evidence>
<dbReference type="GO" id="GO:0000725">
    <property type="term" value="P:recombinational repair"/>
    <property type="evidence" value="ECO:0007669"/>
    <property type="project" value="TreeGrafter"/>
</dbReference>
<evidence type="ECO:0000313" key="19">
    <source>
        <dbReference type="Proteomes" id="UP000315889"/>
    </source>
</evidence>
<evidence type="ECO:0000256" key="9">
    <source>
        <dbReference type="ARBA" id="ARBA00023204"/>
    </source>
</evidence>
<dbReference type="Pfam" id="PF00580">
    <property type="entry name" value="UvrD-helicase"/>
    <property type="match status" value="1"/>
</dbReference>
<name>A0A520MGG6_9GAMM</name>
<keyword evidence="6" id="KW-0269">Exonuclease</keyword>
<dbReference type="GO" id="GO:0005829">
    <property type="term" value="C:cytosol"/>
    <property type="evidence" value="ECO:0007669"/>
    <property type="project" value="TreeGrafter"/>
</dbReference>
<keyword evidence="8" id="KW-0238">DNA-binding</keyword>
<dbReference type="GO" id="GO:0005524">
    <property type="term" value="F:ATP binding"/>
    <property type="evidence" value="ECO:0007669"/>
    <property type="project" value="UniProtKB-UniRule"/>
</dbReference>
<evidence type="ECO:0000256" key="11">
    <source>
        <dbReference type="ARBA" id="ARBA00034617"/>
    </source>
</evidence>
<dbReference type="Proteomes" id="UP000315889">
    <property type="component" value="Unassembled WGS sequence"/>
</dbReference>
<comment type="catalytic activity">
    <reaction evidence="11">
        <text>Couples ATP hydrolysis with the unwinding of duplex DNA by translocating in the 3'-5' direction.</text>
        <dbReference type="EC" id="5.6.2.4"/>
    </reaction>
</comment>
<evidence type="ECO:0000256" key="3">
    <source>
        <dbReference type="ARBA" id="ARBA00022763"/>
    </source>
</evidence>
<evidence type="ECO:0000259" key="16">
    <source>
        <dbReference type="PROSITE" id="PS51198"/>
    </source>
</evidence>
<organism evidence="18 19">
    <name type="scientific">SAR92 clade bacterium</name>
    <dbReference type="NCBI Taxonomy" id="2315479"/>
    <lineage>
        <taxon>Bacteria</taxon>
        <taxon>Pseudomonadati</taxon>
        <taxon>Pseudomonadota</taxon>
        <taxon>Gammaproteobacteria</taxon>
        <taxon>Cellvibrionales</taxon>
        <taxon>Porticoccaceae</taxon>
        <taxon>SAR92 clade</taxon>
    </lineage>
</organism>
<protein>
    <recommendedName>
        <fullName evidence="12">DNA 3'-5' helicase</fullName>
        <ecNumber evidence="12">5.6.2.4</ecNumber>
    </recommendedName>
    <alternativeName>
        <fullName evidence="13">DNA 3'-5' helicase II</fullName>
    </alternativeName>
</protein>
<proteinExistence type="predicted"/>
<evidence type="ECO:0000313" key="18">
    <source>
        <dbReference type="EMBL" id="RZO20295.1"/>
    </source>
</evidence>
<gene>
    <name evidence="18" type="ORF">EVB03_05100</name>
</gene>
<dbReference type="Pfam" id="PF12705">
    <property type="entry name" value="PDDEXK_1"/>
    <property type="match status" value="1"/>
</dbReference>
<comment type="catalytic activity">
    <reaction evidence="14">
        <text>ATP + H2O = ADP + phosphate + H(+)</text>
        <dbReference type="Rhea" id="RHEA:13065"/>
        <dbReference type="ChEBI" id="CHEBI:15377"/>
        <dbReference type="ChEBI" id="CHEBI:15378"/>
        <dbReference type="ChEBI" id="CHEBI:30616"/>
        <dbReference type="ChEBI" id="CHEBI:43474"/>
        <dbReference type="ChEBI" id="CHEBI:456216"/>
        <dbReference type="EC" id="5.6.2.4"/>
    </reaction>
</comment>
<keyword evidence="9" id="KW-0234">DNA repair</keyword>
<accession>A0A520MGG6</accession>
<feature type="binding site" evidence="15">
    <location>
        <begin position="24"/>
        <end position="31"/>
    </location>
    <ligand>
        <name>ATP</name>
        <dbReference type="ChEBI" id="CHEBI:30616"/>
    </ligand>
</feature>
<dbReference type="Pfam" id="PF13361">
    <property type="entry name" value="UvrD_C"/>
    <property type="match status" value="2"/>
</dbReference>
<dbReference type="InterPro" id="IPR014016">
    <property type="entry name" value="UvrD-like_ATP-bd"/>
</dbReference>
<dbReference type="Gene3D" id="1.10.486.10">
    <property type="entry name" value="PCRA, domain 4"/>
    <property type="match status" value="1"/>
</dbReference>
<evidence type="ECO:0000256" key="15">
    <source>
        <dbReference type="PROSITE-ProRule" id="PRU00560"/>
    </source>
</evidence>
<dbReference type="AlphaFoldDB" id="A0A520MGG6"/>
<sequence>MTLVVDHTERLKAIEPQESFIVSAPAGSGKTGLITQRILCLLGTVNNPEEILGITFTRKAAAEMAARVHSALQAAANEPRPENQYEAQTWELARKALQQDQNLNWNLLDMPNRLRIQTIDSFCRYIARQFSLETKLGDLSEPSDQPEVLYQSASRSLLQKLETDDAVTPHLTVLLAHTGNDLARCERLLSELLGKREEWLPIIYGIKDNHHYFEQVIDQIIVENIIDLQDRLMPVAGELIELADFAATHVPDGRNPCLTQLVGIKELPDIGLSGIADWQTLLRMLVTKDGAIRSKVDKNSGFPSDKKEHKSRMEALLDWCRAQADLVSQINNILHLPSKSMGTSEQLILNALAQLLPRLAAELDIEFKAFDQCDYSAITLAALEAVSPTSDEVVSDITLRLDYQLRHILVDEFQDTSGSQVELLAQLVSGWQPDDGRTLFLVGDAMQSLYGFRNANVGLFINSQRHPVGTVQCTPINLTTNFRSEKGIVDWVNNVFTGAFPKKADISRGAIPYSRAVAFKSKSDHAAVHFQGFSGDFAESEEAKHIANTCLQINQDNPTQSIAILVRSRGHLKHIIPALQAARLNWEAHDITPLGIRMPVLDMMSLTRALVSPADRIAWLALLRTPFCGLGLEDLLTISNSTMITPYNGDSILGQLQKLMTSSSAVKLTDYGRAALERVVPILLNAWDERRRLDIRTEVESIWQNLGGAATVSGDADLSDLRSYLDLLETWQVAGLVGDWSLFELAVEKLYANPSPHYNVDQQKKTKIQIMTIHKSKGLEFDHVILPSLTSKSVSDSKPLLRWQKIIDEDNQSALIMAPLGAHDEEDDPVYGYLKHESNLKKRLEDTRVLYVAATRAISKLYLSGKLIPGKKEGWNTPGKTSLISPIWPSVLEGLNTEAYNVIATPDYESPQDKKRQLRHIRRLPSDFVSLHNHKYALLTVPETKSSGLELTPDSDLSLRARHLGTVLHRSLKQIANDGLRAWPSDRINRLPAAWTGQLKELGILVSEQELEDLSKAICTITQEAKGQWILGDHQEAYCEQSLSHSLSASDKVGVSIIDRTFIDGGFRWIIDYKFSQPNDNESLSQFEQRQIDRYLPQLAHYADLYRQIGSEQVRCALYFPQIGLFSEVTVD</sequence>
<evidence type="ECO:0000256" key="7">
    <source>
        <dbReference type="ARBA" id="ARBA00022840"/>
    </source>
</evidence>
<dbReference type="SUPFAM" id="SSF52980">
    <property type="entry name" value="Restriction endonuclease-like"/>
    <property type="match status" value="1"/>
</dbReference>
<keyword evidence="10" id="KW-0413">Isomerase</keyword>
<dbReference type="PROSITE" id="PS51198">
    <property type="entry name" value="UVRD_HELICASE_ATP_BIND"/>
    <property type="match status" value="1"/>
</dbReference>
<dbReference type="InterPro" id="IPR000212">
    <property type="entry name" value="DNA_helicase_UvrD/REP"/>
</dbReference>
<keyword evidence="3" id="KW-0227">DNA damage</keyword>
<evidence type="ECO:0000256" key="13">
    <source>
        <dbReference type="ARBA" id="ARBA00034923"/>
    </source>
</evidence>
<evidence type="ECO:0000256" key="4">
    <source>
        <dbReference type="ARBA" id="ARBA00022801"/>
    </source>
</evidence>
<dbReference type="InterPro" id="IPR011604">
    <property type="entry name" value="PDDEXK-like_dom_sf"/>
</dbReference>
<dbReference type="Gene3D" id="3.90.320.10">
    <property type="match status" value="1"/>
</dbReference>
<dbReference type="SUPFAM" id="SSF52540">
    <property type="entry name" value="P-loop containing nucleoside triphosphate hydrolases"/>
    <property type="match status" value="1"/>
</dbReference>
<dbReference type="GO" id="GO:0004527">
    <property type="term" value="F:exonuclease activity"/>
    <property type="evidence" value="ECO:0007669"/>
    <property type="project" value="UniProtKB-KW"/>
</dbReference>
<dbReference type="PANTHER" id="PTHR11070:SF2">
    <property type="entry name" value="ATP-DEPENDENT DNA HELICASE SRS2"/>
    <property type="match status" value="1"/>
</dbReference>
<evidence type="ECO:0000256" key="1">
    <source>
        <dbReference type="ARBA" id="ARBA00022722"/>
    </source>
</evidence>
<evidence type="ECO:0000256" key="14">
    <source>
        <dbReference type="ARBA" id="ARBA00048988"/>
    </source>
</evidence>
<keyword evidence="2 15" id="KW-0547">Nucleotide-binding</keyword>
<dbReference type="GO" id="GO:0003677">
    <property type="term" value="F:DNA binding"/>
    <property type="evidence" value="ECO:0007669"/>
    <property type="project" value="UniProtKB-KW"/>
</dbReference>
<evidence type="ECO:0000256" key="10">
    <source>
        <dbReference type="ARBA" id="ARBA00023235"/>
    </source>
</evidence>
<dbReference type="InterPro" id="IPR014017">
    <property type="entry name" value="DNA_helicase_UvrD-like_C"/>
</dbReference>
<reference evidence="18 19" key="1">
    <citation type="submission" date="2019-02" db="EMBL/GenBank/DDBJ databases">
        <title>Prokaryotic population dynamics and viral predation in marine succession experiment using metagenomics: the confinement effect.</title>
        <authorList>
            <person name="Haro-Moreno J.M."/>
            <person name="Rodriguez-Valera F."/>
            <person name="Lopez-Perez M."/>
        </authorList>
    </citation>
    <scope>NUCLEOTIDE SEQUENCE [LARGE SCALE GENOMIC DNA]</scope>
    <source>
        <strain evidence="18">MED-G170</strain>
    </source>
</reference>
<evidence type="ECO:0000259" key="17">
    <source>
        <dbReference type="PROSITE" id="PS51217"/>
    </source>
</evidence>
<dbReference type="InterPro" id="IPR038726">
    <property type="entry name" value="PDDEXK_AddAB-type"/>
</dbReference>
<dbReference type="EC" id="5.6.2.4" evidence="12"/>
<comment type="caution">
    <text evidence="18">The sequence shown here is derived from an EMBL/GenBank/DDBJ whole genome shotgun (WGS) entry which is preliminary data.</text>
</comment>
<dbReference type="GO" id="GO:0043138">
    <property type="term" value="F:3'-5' DNA helicase activity"/>
    <property type="evidence" value="ECO:0007669"/>
    <property type="project" value="UniProtKB-EC"/>
</dbReference>